<keyword evidence="6" id="KW-0418">Kinase</keyword>
<dbReference type="InterPro" id="IPR005467">
    <property type="entry name" value="His_kinase_dom"/>
</dbReference>
<dbReference type="InterPro" id="IPR036097">
    <property type="entry name" value="HisK_dim/P_sf"/>
</dbReference>
<dbReference type="SUPFAM" id="SSF47384">
    <property type="entry name" value="Homodimeric domain of signal transducing histidine kinase"/>
    <property type="match status" value="1"/>
</dbReference>
<dbReference type="InterPro" id="IPR001789">
    <property type="entry name" value="Sig_transdc_resp-reg_receiver"/>
</dbReference>
<keyword evidence="3 9" id="KW-0597">Phosphoprotein</keyword>
<dbReference type="Proteomes" id="UP000463975">
    <property type="component" value="Chromosome"/>
</dbReference>
<dbReference type="Pfam" id="PF00072">
    <property type="entry name" value="Response_reg"/>
    <property type="match status" value="2"/>
</dbReference>
<dbReference type="PANTHER" id="PTHR43065:SF46">
    <property type="entry name" value="C4-DICARBOXYLATE TRANSPORT SENSOR PROTEIN DCTB"/>
    <property type="match status" value="1"/>
</dbReference>
<dbReference type="EC" id="2.7.13.3" evidence="2"/>
<feature type="modified residue" description="4-aspartylphosphate" evidence="9">
    <location>
        <position position="61"/>
    </location>
</feature>
<evidence type="ECO:0000256" key="6">
    <source>
        <dbReference type="ARBA" id="ARBA00022777"/>
    </source>
</evidence>
<keyword evidence="8" id="KW-0902">Two-component regulatory system</keyword>
<keyword evidence="5" id="KW-0547">Nucleotide-binding</keyword>
<dbReference type="GO" id="GO:0005524">
    <property type="term" value="F:ATP binding"/>
    <property type="evidence" value="ECO:0007669"/>
    <property type="project" value="UniProtKB-KW"/>
</dbReference>
<dbReference type="Pfam" id="PF02518">
    <property type="entry name" value="HATPase_c"/>
    <property type="match status" value="1"/>
</dbReference>
<evidence type="ECO:0000256" key="4">
    <source>
        <dbReference type="ARBA" id="ARBA00022679"/>
    </source>
</evidence>
<dbReference type="SMART" id="SM00388">
    <property type="entry name" value="HisKA"/>
    <property type="match status" value="1"/>
</dbReference>
<dbReference type="SUPFAM" id="SSF55874">
    <property type="entry name" value="ATPase domain of HSP90 chaperone/DNA topoisomerase II/histidine kinase"/>
    <property type="match status" value="1"/>
</dbReference>
<dbReference type="GO" id="GO:0000155">
    <property type="term" value="F:phosphorelay sensor kinase activity"/>
    <property type="evidence" value="ECO:0007669"/>
    <property type="project" value="InterPro"/>
</dbReference>
<organism evidence="12 13">
    <name type="scientific">Aristophania vespae</name>
    <dbReference type="NCBI Taxonomy" id="2697033"/>
    <lineage>
        <taxon>Bacteria</taxon>
        <taxon>Pseudomonadati</taxon>
        <taxon>Pseudomonadota</taxon>
        <taxon>Alphaproteobacteria</taxon>
        <taxon>Acetobacterales</taxon>
        <taxon>Acetobacteraceae</taxon>
        <taxon>Aristophania</taxon>
    </lineage>
</organism>
<evidence type="ECO:0000256" key="9">
    <source>
        <dbReference type="PROSITE-ProRule" id="PRU00169"/>
    </source>
</evidence>
<gene>
    <name evidence="12" type="ORF">GT348_05760</name>
</gene>
<evidence type="ECO:0000256" key="5">
    <source>
        <dbReference type="ARBA" id="ARBA00022741"/>
    </source>
</evidence>
<dbReference type="PROSITE" id="PS50110">
    <property type="entry name" value="RESPONSE_REGULATORY"/>
    <property type="match status" value="2"/>
</dbReference>
<dbReference type="InterPro" id="IPR036890">
    <property type="entry name" value="HATPase_C_sf"/>
</dbReference>
<evidence type="ECO:0000256" key="7">
    <source>
        <dbReference type="ARBA" id="ARBA00022840"/>
    </source>
</evidence>
<feature type="domain" description="Response regulatory" evidence="11">
    <location>
        <begin position="526"/>
        <end position="635"/>
    </location>
</feature>
<keyword evidence="4" id="KW-0808">Transferase</keyword>
<feature type="domain" description="Response regulatory" evidence="11">
    <location>
        <begin position="12"/>
        <end position="126"/>
    </location>
</feature>
<dbReference type="CDD" id="cd00156">
    <property type="entry name" value="REC"/>
    <property type="match status" value="1"/>
</dbReference>
<dbReference type="InterPro" id="IPR004358">
    <property type="entry name" value="Sig_transdc_His_kin-like_C"/>
</dbReference>
<name>A0A6P1NCM8_9PROT</name>
<comment type="catalytic activity">
    <reaction evidence="1">
        <text>ATP + protein L-histidine = ADP + protein N-phospho-L-histidine.</text>
        <dbReference type="EC" id="2.7.13.3"/>
    </reaction>
</comment>
<evidence type="ECO:0000259" key="11">
    <source>
        <dbReference type="PROSITE" id="PS50110"/>
    </source>
</evidence>
<dbReference type="KEGG" id="bomb:GT348_05760"/>
<evidence type="ECO:0000256" key="3">
    <source>
        <dbReference type="ARBA" id="ARBA00022553"/>
    </source>
</evidence>
<evidence type="ECO:0000259" key="10">
    <source>
        <dbReference type="PROSITE" id="PS50109"/>
    </source>
</evidence>
<keyword evidence="13" id="KW-1185">Reference proteome</keyword>
<dbReference type="SMART" id="SM00448">
    <property type="entry name" value="REC"/>
    <property type="match status" value="2"/>
</dbReference>
<keyword evidence="7" id="KW-0067">ATP-binding</keyword>
<evidence type="ECO:0000313" key="13">
    <source>
        <dbReference type="Proteomes" id="UP000463975"/>
    </source>
</evidence>
<feature type="domain" description="Histidine kinase" evidence="10">
    <location>
        <begin position="275"/>
        <end position="501"/>
    </location>
</feature>
<reference evidence="12 13" key="1">
    <citation type="submission" date="2020-01" db="EMBL/GenBank/DDBJ databases">
        <title>Genome sequencing of strain KACC 21507.</title>
        <authorList>
            <person name="Heo J."/>
            <person name="Kim S.-J."/>
            <person name="Kim J.-S."/>
            <person name="Hong S.-B."/>
            <person name="Kwon S.-W."/>
        </authorList>
    </citation>
    <scope>NUCLEOTIDE SEQUENCE [LARGE SCALE GENOMIC DNA]</scope>
    <source>
        <strain evidence="12 13">KACC 21507</strain>
    </source>
</reference>
<dbReference type="AlphaFoldDB" id="A0A6P1NCM8"/>
<protein>
    <recommendedName>
        <fullName evidence="2">histidine kinase</fullName>
        <ecNumber evidence="2">2.7.13.3</ecNumber>
    </recommendedName>
</protein>
<evidence type="ECO:0000313" key="12">
    <source>
        <dbReference type="EMBL" id="QHI96405.1"/>
    </source>
</evidence>
<dbReference type="CDD" id="cd00082">
    <property type="entry name" value="HisKA"/>
    <property type="match status" value="1"/>
</dbReference>
<dbReference type="SUPFAM" id="SSF52172">
    <property type="entry name" value="CheY-like"/>
    <property type="match status" value="2"/>
</dbReference>
<dbReference type="PROSITE" id="PS50109">
    <property type="entry name" value="HIS_KIN"/>
    <property type="match status" value="1"/>
</dbReference>
<dbReference type="EMBL" id="CP047652">
    <property type="protein sequence ID" value="QHI96405.1"/>
    <property type="molecule type" value="Genomic_DNA"/>
</dbReference>
<dbReference type="Gene3D" id="3.40.50.2300">
    <property type="match status" value="2"/>
</dbReference>
<dbReference type="Gene3D" id="3.30.565.10">
    <property type="entry name" value="Histidine kinase-like ATPase, C-terminal domain"/>
    <property type="match status" value="1"/>
</dbReference>
<dbReference type="Gene3D" id="1.10.287.130">
    <property type="match status" value="1"/>
</dbReference>
<accession>A0A6P1NCM8</accession>
<dbReference type="InterPro" id="IPR003594">
    <property type="entry name" value="HATPase_dom"/>
</dbReference>
<proteinExistence type="predicted"/>
<evidence type="ECO:0000256" key="8">
    <source>
        <dbReference type="ARBA" id="ARBA00023012"/>
    </source>
</evidence>
<evidence type="ECO:0000256" key="2">
    <source>
        <dbReference type="ARBA" id="ARBA00012438"/>
    </source>
</evidence>
<dbReference type="SMART" id="SM00387">
    <property type="entry name" value="HATPase_c"/>
    <property type="match status" value="1"/>
</dbReference>
<dbReference type="PANTHER" id="PTHR43065">
    <property type="entry name" value="SENSOR HISTIDINE KINASE"/>
    <property type="match status" value="1"/>
</dbReference>
<dbReference type="InterPro" id="IPR011006">
    <property type="entry name" value="CheY-like_superfamily"/>
</dbReference>
<dbReference type="Pfam" id="PF00512">
    <property type="entry name" value="HisKA"/>
    <property type="match status" value="1"/>
</dbReference>
<feature type="modified residue" description="4-aspartylphosphate" evidence="9">
    <location>
        <position position="576"/>
    </location>
</feature>
<sequence>MVYSRTDNDRPTILLVDDEEEILIALSDILEDDYTLLTTTDPLEALELLSQHPETATIISDQRMPGLMGDRFLARADEISDARSILLTGYADLEAVVSALNEGNVQAYIHKPWESESLRTLVAEVTQHCLSQRALRTEQALLRGLMEALPLNLIFSDAQGNSIRSNVKDKLDEYWGDEITHYPPALRDEILKMREETRRNGQSERLVAEQVTTNSGAIKTRWHELNRLTLAWPKNVPQEQAWQVCLDRDVTRRVTIESQLRQAERLESLGTLAGGVAHDFNNLLAAISGSLEMLEDDIAPDKLQALRFLQQAKDAVQRGAALTRRLLQFGRSKQDSLKEVPIRRFLADLEGILGQSLRGGGQRCELVIHPVSEGVPLILTDPQQLEMALLNLCVNARDAMPHGGKVEIKARLVEHSLKNAPSYCAPCHAVALDVADEGEGMPPEIIDRIFDPFFTTKEVGKGTGLGLSGVYGFITRCYGDIRVISKPQQGTVMTLFLPIVTSQITEESSKENFHAATDNQKAQKHRILVVDDEDMIRLVVSNFLEIDGLEVKNARNLDEALALLDSGYHPDLAILDVRMPSHDGPSCARFLQQRLPNIKLLYMSGDVANLDLGGAPLLSKPFTQEMLLRSVHELMN</sequence>
<dbReference type="PRINTS" id="PR00344">
    <property type="entry name" value="BCTRLSENSOR"/>
</dbReference>
<evidence type="ECO:0000256" key="1">
    <source>
        <dbReference type="ARBA" id="ARBA00000085"/>
    </source>
</evidence>
<dbReference type="InterPro" id="IPR003661">
    <property type="entry name" value="HisK_dim/P_dom"/>
</dbReference>